<evidence type="ECO:0000313" key="9">
    <source>
        <dbReference type="EMBL" id="TYB42951.1"/>
    </source>
</evidence>
<dbReference type="EMBL" id="VSFG01000007">
    <property type="protein sequence ID" value="TYB42951.1"/>
    <property type="molecule type" value="Genomic_DNA"/>
</dbReference>
<dbReference type="InterPro" id="IPR036819">
    <property type="entry name" value="Subtilisin_inhibitor-like_sf"/>
</dbReference>
<dbReference type="SUPFAM" id="SSF55399">
    <property type="entry name" value="Subtilisin inhibitor"/>
    <property type="match status" value="1"/>
</dbReference>
<evidence type="ECO:0000256" key="2">
    <source>
        <dbReference type="ARBA" id="ARBA00010472"/>
    </source>
</evidence>
<dbReference type="InterPro" id="IPR023549">
    <property type="entry name" value="Subtilisin_inhibitor"/>
</dbReference>
<dbReference type="Pfam" id="PF00720">
    <property type="entry name" value="SSI"/>
    <property type="match status" value="1"/>
</dbReference>
<evidence type="ECO:0000256" key="5">
    <source>
        <dbReference type="ARBA" id="ARBA00022900"/>
    </source>
</evidence>
<keyword evidence="3" id="KW-0964">Secreted</keyword>
<comment type="caution">
    <text evidence="9">The sequence shown here is derived from an EMBL/GenBank/DDBJ whole genome shotgun (WGS) entry which is preliminary data.</text>
</comment>
<keyword evidence="4" id="KW-0646">Protease inhibitor</keyword>
<reference evidence="9 10" key="1">
    <citation type="submission" date="2019-08" db="EMBL/GenBank/DDBJ databases">
        <title>Actinomadura sp. nov. CYP1-5 isolated from mountain soil.</title>
        <authorList>
            <person name="Songsumanus A."/>
            <person name="Kuncharoen N."/>
            <person name="Kudo T."/>
            <person name="Yuki M."/>
            <person name="Igarashi Y."/>
            <person name="Tanasupawat S."/>
        </authorList>
    </citation>
    <scope>NUCLEOTIDE SEQUENCE [LARGE SCALE GENOMIC DNA]</scope>
    <source>
        <strain evidence="9 10">JCM 14158</strain>
    </source>
</reference>
<keyword evidence="10" id="KW-1185">Reference proteome</keyword>
<evidence type="ECO:0000256" key="7">
    <source>
        <dbReference type="SAM" id="MobiDB-lite"/>
    </source>
</evidence>
<evidence type="ECO:0000256" key="1">
    <source>
        <dbReference type="ARBA" id="ARBA00004613"/>
    </source>
</evidence>
<name>A0A5D0NFI5_9ACTN</name>
<evidence type="ECO:0000256" key="6">
    <source>
        <dbReference type="ARBA" id="ARBA00023157"/>
    </source>
</evidence>
<comment type="subcellular location">
    <subcellularLocation>
        <location evidence="1">Secreted</location>
    </subcellularLocation>
</comment>
<protein>
    <recommendedName>
        <fullName evidence="8">Subtilisin inhibitor domain-containing protein</fullName>
    </recommendedName>
</protein>
<feature type="region of interest" description="Disordered" evidence="7">
    <location>
        <begin position="1"/>
        <end position="26"/>
    </location>
</feature>
<dbReference type="Proteomes" id="UP000323380">
    <property type="component" value="Unassembled WGS sequence"/>
</dbReference>
<evidence type="ECO:0000259" key="8">
    <source>
        <dbReference type="Pfam" id="PF00720"/>
    </source>
</evidence>
<keyword evidence="6" id="KW-1015">Disulfide bond</keyword>
<dbReference type="Gene3D" id="3.30.350.10">
    <property type="entry name" value="Subtilisin inhibitor-like"/>
    <property type="match status" value="1"/>
</dbReference>
<gene>
    <name evidence="9" type="ORF">FXF69_29785</name>
</gene>
<keyword evidence="5" id="KW-0722">Serine protease inhibitor</keyword>
<dbReference type="GO" id="GO:0005576">
    <property type="term" value="C:extracellular region"/>
    <property type="evidence" value="ECO:0007669"/>
    <property type="project" value="UniProtKB-SubCell"/>
</dbReference>
<evidence type="ECO:0000256" key="4">
    <source>
        <dbReference type="ARBA" id="ARBA00022690"/>
    </source>
</evidence>
<comment type="similarity">
    <text evidence="2">Belongs to the protease inhibitor I16 (SSI) family.</text>
</comment>
<sequence length="155" mass="16946">MRGRQGDSASGRPTPRNAAGRNWEEDMHKSRARLRWAALAAGMAFLAQAAPAQAREPAAFYRLWVTPESGHGTVRTLSCDPDGGTHEDAARACDQLDSVRGEVSRIPAQDGVCTLEYAPVRVRAEGRWHGAPRRFARSYGNRCAAVRETGGILFR</sequence>
<evidence type="ECO:0000313" key="10">
    <source>
        <dbReference type="Proteomes" id="UP000323380"/>
    </source>
</evidence>
<accession>A0A5D0NFI5</accession>
<proteinExistence type="inferred from homology"/>
<evidence type="ECO:0000256" key="3">
    <source>
        <dbReference type="ARBA" id="ARBA00022525"/>
    </source>
</evidence>
<dbReference type="AlphaFoldDB" id="A0A5D0NFI5"/>
<dbReference type="GO" id="GO:0004867">
    <property type="term" value="F:serine-type endopeptidase inhibitor activity"/>
    <property type="evidence" value="ECO:0007669"/>
    <property type="project" value="UniProtKB-KW"/>
</dbReference>
<organism evidence="9 10">
    <name type="scientific">Actinomadura chibensis</name>
    <dbReference type="NCBI Taxonomy" id="392828"/>
    <lineage>
        <taxon>Bacteria</taxon>
        <taxon>Bacillati</taxon>
        <taxon>Actinomycetota</taxon>
        <taxon>Actinomycetes</taxon>
        <taxon>Streptosporangiales</taxon>
        <taxon>Thermomonosporaceae</taxon>
        <taxon>Actinomadura</taxon>
    </lineage>
</organism>
<feature type="domain" description="Subtilisin inhibitor" evidence="8">
    <location>
        <begin position="74"/>
        <end position="141"/>
    </location>
</feature>
<dbReference type="STRING" id="1220554.GCA_001552135_03964"/>